<evidence type="ECO:0000313" key="2">
    <source>
        <dbReference type="Ensembl" id="ENSAPLP00020017224.1"/>
    </source>
</evidence>
<dbReference type="AlphaFoldDB" id="A0A8B9T865"/>
<sequence length="128" mass="13513">MAELHVIRQLVGASGFPQRSLFCKVTTGDNIDVHYVTKGLQGASPECPHIVPRVSPNSSQGVSPNSPQGVPNVPPDCPQIIPRVGPYGASELSRNTFYPDLLGDSRLLHGLGQAGICGPLFCSEGSHL</sequence>
<accession>A0A8B9T865</accession>
<name>A0A8B9T865_ANAPL</name>
<evidence type="ECO:0000313" key="3">
    <source>
        <dbReference type="Proteomes" id="UP000694400"/>
    </source>
</evidence>
<dbReference type="Ensembl" id="ENSAPLT00020018602.1">
    <property type="protein sequence ID" value="ENSAPLP00020017224.1"/>
    <property type="gene ID" value="ENSAPLG00020012348.1"/>
</dbReference>
<evidence type="ECO:0000256" key="1">
    <source>
        <dbReference type="SAM" id="MobiDB-lite"/>
    </source>
</evidence>
<feature type="compositionally biased region" description="Polar residues" evidence="1">
    <location>
        <begin position="55"/>
        <end position="69"/>
    </location>
</feature>
<reference evidence="2" key="2">
    <citation type="submission" date="2025-09" db="UniProtKB">
        <authorList>
            <consortium name="Ensembl"/>
        </authorList>
    </citation>
    <scope>IDENTIFICATION</scope>
</reference>
<proteinExistence type="predicted"/>
<dbReference type="Proteomes" id="UP000694400">
    <property type="component" value="Unassembled WGS sequence"/>
</dbReference>
<protein>
    <submittedName>
        <fullName evidence="2">Uncharacterized protein</fullName>
    </submittedName>
</protein>
<reference evidence="2" key="1">
    <citation type="submission" date="2025-08" db="UniProtKB">
        <authorList>
            <consortium name="Ensembl"/>
        </authorList>
    </citation>
    <scope>IDENTIFICATION</scope>
</reference>
<organism evidence="2 3">
    <name type="scientific">Anas platyrhynchos</name>
    <name type="common">Mallard</name>
    <name type="synonym">Anas boschas</name>
    <dbReference type="NCBI Taxonomy" id="8839"/>
    <lineage>
        <taxon>Eukaryota</taxon>
        <taxon>Metazoa</taxon>
        <taxon>Chordata</taxon>
        <taxon>Craniata</taxon>
        <taxon>Vertebrata</taxon>
        <taxon>Euteleostomi</taxon>
        <taxon>Archelosauria</taxon>
        <taxon>Archosauria</taxon>
        <taxon>Dinosauria</taxon>
        <taxon>Saurischia</taxon>
        <taxon>Theropoda</taxon>
        <taxon>Coelurosauria</taxon>
        <taxon>Aves</taxon>
        <taxon>Neognathae</taxon>
        <taxon>Galloanserae</taxon>
        <taxon>Anseriformes</taxon>
        <taxon>Anatidae</taxon>
        <taxon>Anatinae</taxon>
        <taxon>Anas</taxon>
    </lineage>
</organism>
<feature type="region of interest" description="Disordered" evidence="1">
    <location>
        <begin position="53"/>
        <end position="76"/>
    </location>
</feature>